<evidence type="ECO:0000256" key="6">
    <source>
        <dbReference type="ARBA" id="ARBA00022989"/>
    </source>
</evidence>
<feature type="transmembrane region" description="Helical" evidence="8">
    <location>
        <begin position="374"/>
        <end position="396"/>
    </location>
</feature>
<feature type="transmembrane region" description="Helical" evidence="8">
    <location>
        <begin position="233"/>
        <end position="254"/>
    </location>
</feature>
<protein>
    <submittedName>
        <fullName evidence="9">MATE family efflux transporter</fullName>
    </submittedName>
</protein>
<feature type="transmembrane region" description="Helical" evidence="8">
    <location>
        <begin position="402"/>
        <end position="420"/>
    </location>
</feature>
<feature type="transmembrane region" description="Helical" evidence="8">
    <location>
        <begin position="183"/>
        <end position="206"/>
    </location>
</feature>
<feature type="transmembrane region" description="Helical" evidence="8">
    <location>
        <begin position="341"/>
        <end position="362"/>
    </location>
</feature>
<evidence type="ECO:0000256" key="7">
    <source>
        <dbReference type="ARBA" id="ARBA00023136"/>
    </source>
</evidence>
<proteinExistence type="inferred from homology"/>
<name>A0A3L8PPG8_9ACTN</name>
<dbReference type="GO" id="GO:0005886">
    <property type="term" value="C:plasma membrane"/>
    <property type="evidence" value="ECO:0007669"/>
    <property type="project" value="UniProtKB-SubCell"/>
</dbReference>
<evidence type="ECO:0000313" key="10">
    <source>
        <dbReference type="Proteomes" id="UP000282515"/>
    </source>
</evidence>
<comment type="similarity">
    <text evidence="2">Belongs to the multi antimicrobial extrusion (MATE) (TC 2.A.66.1) family.</text>
</comment>
<evidence type="ECO:0000256" key="5">
    <source>
        <dbReference type="ARBA" id="ARBA00022692"/>
    </source>
</evidence>
<keyword evidence="7 8" id="KW-0472">Membrane</keyword>
<dbReference type="InterPro" id="IPR044644">
    <property type="entry name" value="DinF-like"/>
</dbReference>
<feature type="transmembrane region" description="Helical" evidence="8">
    <location>
        <begin position="158"/>
        <end position="177"/>
    </location>
</feature>
<comment type="subcellular location">
    <subcellularLocation>
        <location evidence="1">Cell membrane</location>
        <topology evidence="1">Multi-pass membrane protein</topology>
    </subcellularLocation>
</comment>
<sequence length="434" mass="44260">MKDVDRRILAIALPAFAALVSEPLMLVADTAIVGHLGRSELAGLAAASTVLTTVVGLCIFLAYGSTATVARYQGAGDDRRALESAVGGVWLAGLLGVVLTAVLALIARPLATALSSSAGVADLAHEYLLVATASVPAMLLVLAATGALRGLLDLRTPLIAMIAANLLNIVLTVTFVYGMGAGLAGAALGLVIAQWLAAIWLCAVVVRRARAQRASIHPRLTEILTAATDGVPLLVRTVTLRASLVLATVVAASLGDAPLAAHQIATTVVSLLAFALDALAIAGQTLTGRTLGASDAAGTRAMTRRMMVWGVGAGIAFGAVLAAASPLVARGFTSDETVLATVVPALLVVAAIQPLSGLVFVLDGVLIGAGDGVFLAWAGIVVLAFYAPAALVVGWLGASFTWLWLAYGLFIAARGATLWWRQRGEGWMVLGSAR</sequence>
<dbReference type="InterPro" id="IPR002528">
    <property type="entry name" value="MATE_fam"/>
</dbReference>
<dbReference type="PANTHER" id="PTHR42893">
    <property type="entry name" value="PROTEIN DETOXIFICATION 44, CHLOROPLASTIC-RELATED"/>
    <property type="match status" value="1"/>
</dbReference>
<reference evidence="9 10" key="1">
    <citation type="submission" date="2018-10" db="EMBL/GenBank/DDBJ databases">
        <title>Aeromicrobium sp. 9W16Y-2 whole genome shotgun sequence.</title>
        <authorList>
            <person name="Li F."/>
        </authorList>
    </citation>
    <scope>NUCLEOTIDE SEQUENCE [LARGE SCALE GENOMIC DNA]</scope>
    <source>
        <strain evidence="9 10">9W16Y-2</strain>
    </source>
</reference>
<evidence type="ECO:0000256" key="8">
    <source>
        <dbReference type="SAM" id="Phobius"/>
    </source>
</evidence>
<dbReference type="GO" id="GO:0015297">
    <property type="term" value="F:antiporter activity"/>
    <property type="evidence" value="ECO:0007669"/>
    <property type="project" value="InterPro"/>
</dbReference>
<dbReference type="OrthoDB" id="5242355at2"/>
<feature type="transmembrane region" description="Helical" evidence="8">
    <location>
        <begin position="307"/>
        <end position="329"/>
    </location>
</feature>
<evidence type="ECO:0000256" key="1">
    <source>
        <dbReference type="ARBA" id="ARBA00004651"/>
    </source>
</evidence>
<dbReference type="Proteomes" id="UP000282515">
    <property type="component" value="Unassembled WGS sequence"/>
</dbReference>
<keyword evidence="4" id="KW-1003">Cell membrane</keyword>
<keyword evidence="6 8" id="KW-1133">Transmembrane helix</keyword>
<dbReference type="EMBL" id="RDBF01000001">
    <property type="protein sequence ID" value="RLV57220.1"/>
    <property type="molecule type" value="Genomic_DNA"/>
</dbReference>
<keyword evidence="3" id="KW-0813">Transport</keyword>
<dbReference type="NCBIfam" id="TIGR00797">
    <property type="entry name" value="matE"/>
    <property type="match status" value="1"/>
</dbReference>
<feature type="transmembrane region" description="Helical" evidence="8">
    <location>
        <begin position="127"/>
        <end position="151"/>
    </location>
</feature>
<organism evidence="9 10">
    <name type="scientific">Aeromicrobium phragmitis</name>
    <dbReference type="NCBI Taxonomy" id="2478914"/>
    <lineage>
        <taxon>Bacteria</taxon>
        <taxon>Bacillati</taxon>
        <taxon>Actinomycetota</taxon>
        <taxon>Actinomycetes</taxon>
        <taxon>Propionibacteriales</taxon>
        <taxon>Nocardioidaceae</taxon>
        <taxon>Aeromicrobium</taxon>
    </lineage>
</organism>
<evidence type="ECO:0000313" key="9">
    <source>
        <dbReference type="EMBL" id="RLV57220.1"/>
    </source>
</evidence>
<accession>A0A3L8PPG8</accession>
<keyword evidence="10" id="KW-1185">Reference proteome</keyword>
<dbReference type="PIRSF" id="PIRSF006603">
    <property type="entry name" value="DinF"/>
    <property type="match status" value="1"/>
</dbReference>
<dbReference type="GO" id="GO:0042910">
    <property type="term" value="F:xenobiotic transmembrane transporter activity"/>
    <property type="evidence" value="ECO:0007669"/>
    <property type="project" value="InterPro"/>
</dbReference>
<dbReference type="PANTHER" id="PTHR42893:SF46">
    <property type="entry name" value="PROTEIN DETOXIFICATION 44, CHLOROPLASTIC"/>
    <property type="match status" value="1"/>
</dbReference>
<feature type="transmembrane region" description="Helical" evidence="8">
    <location>
        <begin position="44"/>
        <end position="64"/>
    </location>
</feature>
<feature type="transmembrane region" description="Helical" evidence="8">
    <location>
        <begin position="85"/>
        <end position="107"/>
    </location>
</feature>
<dbReference type="AlphaFoldDB" id="A0A3L8PPG8"/>
<dbReference type="CDD" id="cd13136">
    <property type="entry name" value="MATE_DinF_like"/>
    <property type="match status" value="1"/>
</dbReference>
<gene>
    <name evidence="9" type="ORF">D9V41_00780</name>
</gene>
<keyword evidence="5 8" id="KW-0812">Transmembrane</keyword>
<dbReference type="Pfam" id="PF01554">
    <property type="entry name" value="MatE"/>
    <property type="match status" value="2"/>
</dbReference>
<evidence type="ECO:0000256" key="4">
    <source>
        <dbReference type="ARBA" id="ARBA00022475"/>
    </source>
</evidence>
<comment type="caution">
    <text evidence="9">The sequence shown here is derived from an EMBL/GenBank/DDBJ whole genome shotgun (WGS) entry which is preliminary data.</text>
</comment>
<dbReference type="InterPro" id="IPR048279">
    <property type="entry name" value="MdtK-like"/>
</dbReference>
<evidence type="ECO:0000256" key="2">
    <source>
        <dbReference type="ARBA" id="ARBA00010199"/>
    </source>
</evidence>
<feature type="transmembrane region" description="Helical" evidence="8">
    <location>
        <begin position="260"/>
        <end position="286"/>
    </location>
</feature>
<evidence type="ECO:0000256" key="3">
    <source>
        <dbReference type="ARBA" id="ARBA00022448"/>
    </source>
</evidence>